<dbReference type="EMBL" id="CADEBC010000585">
    <property type="protein sequence ID" value="CAB3256122.1"/>
    <property type="molecule type" value="Genomic_DNA"/>
</dbReference>
<reference evidence="4 5" key="1">
    <citation type="submission" date="2020-04" db="EMBL/GenBank/DDBJ databases">
        <authorList>
            <person name="Wallbank WR R."/>
            <person name="Pardo Diaz C."/>
            <person name="Kozak K."/>
            <person name="Martin S."/>
            <person name="Jiggins C."/>
            <person name="Moest M."/>
            <person name="Warren A I."/>
            <person name="Byers J.R.P. K."/>
            <person name="Montejo-Kovacevich G."/>
            <person name="Yen C E."/>
        </authorList>
    </citation>
    <scope>NUCLEOTIDE SEQUENCE [LARGE SCALE GENOMIC DNA]</scope>
</reference>
<feature type="compositionally biased region" description="Polar residues" evidence="2">
    <location>
        <begin position="1"/>
        <end position="13"/>
    </location>
</feature>
<feature type="coiled-coil region" evidence="1">
    <location>
        <begin position="61"/>
        <end position="109"/>
    </location>
</feature>
<keyword evidence="1" id="KW-0175">Coiled coil</keyword>
<accession>A0A8S1BCH1</accession>
<evidence type="ECO:0000313" key="4">
    <source>
        <dbReference type="EMBL" id="CAB3256122.1"/>
    </source>
</evidence>
<dbReference type="InterPro" id="IPR057251">
    <property type="entry name" value="FP_C"/>
</dbReference>
<dbReference type="Pfam" id="PF25298">
    <property type="entry name" value="Baculo_FP_2nd"/>
    <property type="match status" value="1"/>
</dbReference>
<protein>
    <recommendedName>
        <fullName evidence="3">FP protein C-terminal domain-containing protein</fullName>
    </recommendedName>
</protein>
<evidence type="ECO:0000256" key="1">
    <source>
        <dbReference type="SAM" id="Coils"/>
    </source>
</evidence>
<feature type="domain" description="FP protein C-terminal" evidence="3">
    <location>
        <begin position="240"/>
        <end position="291"/>
    </location>
</feature>
<gene>
    <name evidence="4" type="ORF">APLA_LOCUS15175</name>
</gene>
<dbReference type="AlphaFoldDB" id="A0A8S1BCH1"/>
<comment type="caution">
    <text evidence="4">The sequence shown here is derived from an EMBL/GenBank/DDBJ whole genome shotgun (WGS) entry which is preliminary data.</text>
</comment>
<evidence type="ECO:0000256" key="2">
    <source>
        <dbReference type="SAM" id="MobiDB-lite"/>
    </source>
</evidence>
<feature type="region of interest" description="Disordered" evidence="2">
    <location>
        <begin position="1"/>
        <end position="27"/>
    </location>
</feature>
<organism evidence="4 5">
    <name type="scientific">Arctia plantaginis</name>
    <name type="common">Wood tiger moth</name>
    <name type="synonym">Phalaena plantaginis</name>
    <dbReference type="NCBI Taxonomy" id="874455"/>
    <lineage>
        <taxon>Eukaryota</taxon>
        <taxon>Metazoa</taxon>
        <taxon>Ecdysozoa</taxon>
        <taxon>Arthropoda</taxon>
        <taxon>Hexapoda</taxon>
        <taxon>Insecta</taxon>
        <taxon>Pterygota</taxon>
        <taxon>Neoptera</taxon>
        <taxon>Endopterygota</taxon>
        <taxon>Lepidoptera</taxon>
        <taxon>Glossata</taxon>
        <taxon>Ditrysia</taxon>
        <taxon>Noctuoidea</taxon>
        <taxon>Erebidae</taxon>
        <taxon>Arctiinae</taxon>
        <taxon>Arctia</taxon>
    </lineage>
</organism>
<evidence type="ECO:0000259" key="3">
    <source>
        <dbReference type="Pfam" id="PF25298"/>
    </source>
</evidence>
<keyword evidence="5" id="KW-1185">Reference proteome</keyword>
<evidence type="ECO:0000313" key="5">
    <source>
        <dbReference type="Proteomes" id="UP000494106"/>
    </source>
</evidence>
<sequence>MTSPINKSTSESAINIAGKDGEKSSNNYVFQRTKRQREEIDIAEQLDNFKKEMKEMMSAFLTKQINESQQLSETLKEIQQTNFNIESSVTFLMSQNQDLENKISQLESQGKEDKKYIALLEKKIEDMETGNRKTNFVIKNVPRASGESKQDLISMVMCLSQEIDCPVAKCDIKDIYRLRGKTNDNTSTPIIVETGSTILKNDILKSSKTFNIKHKSKLCCKHLGLMTHTDTPIFLSEHLTNKGSRLYFLARDLAKSGSYKYCWTAYGKVYIRKDDHAPIITLTSEEQIHQLMAKA</sequence>
<dbReference type="Proteomes" id="UP000494106">
    <property type="component" value="Unassembled WGS sequence"/>
</dbReference>
<dbReference type="OrthoDB" id="7436381at2759"/>
<proteinExistence type="predicted"/>
<name>A0A8S1BCH1_ARCPL</name>